<dbReference type="InterPro" id="IPR027417">
    <property type="entry name" value="P-loop_NTPase"/>
</dbReference>
<comment type="caution">
    <text evidence="3">The sequence shown here is derived from an EMBL/GenBank/DDBJ whole genome shotgun (WGS) entry which is preliminary data.</text>
</comment>
<evidence type="ECO:0000259" key="2">
    <source>
        <dbReference type="Pfam" id="PF13635"/>
    </source>
</evidence>
<dbReference type="AlphaFoldDB" id="A0A931CSN1"/>
<reference evidence="3" key="1">
    <citation type="submission" date="2020-07" db="EMBL/GenBank/DDBJ databases">
        <title>Severe corrosion of carbon steel in oil field produced water can be linked to methanogenic archaea containing a special type of NiFe hydrogenase.</title>
        <authorList>
            <person name="Lahme S."/>
            <person name="Mand J."/>
            <person name="Longwell J."/>
            <person name="Smith R."/>
            <person name="Enning D."/>
        </authorList>
    </citation>
    <scope>NUCLEOTIDE SEQUENCE</scope>
    <source>
        <strain evidence="3">MIC098Bin6</strain>
    </source>
</reference>
<dbReference type="Proteomes" id="UP000706172">
    <property type="component" value="Unassembled WGS sequence"/>
</dbReference>
<proteinExistence type="predicted"/>
<keyword evidence="3" id="KW-0547">Nucleotide-binding</keyword>
<dbReference type="InterPro" id="IPR041682">
    <property type="entry name" value="AAA_14"/>
</dbReference>
<dbReference type="Gene3D" id="3.40.50.300">
    <property type="entry name" value="P-loop containing nucleotide triphosphate hydrolases"/>
    <property type="match status" value="1"/>
</dbReference>
<feature type="domain" description="DUF4143" evidence="2">
    <location>
        <begin position="174"/>
        <end position="328"/>
    </location>
</feature>
<dbReference type="PANTHER" id="PTHR43566">
    <property type="entry name" value="CONSERVED PROTEIN"/>
    <property type="match status" value="1"/>
</dbReference>
<dbReference type="GO" id="GO:0005524">
    <property type="term" value="F:ATP binding"/>
    <property type="evidence" value="ECO:0007669"/>
    <property type="project" value="UniProtKB-KW"/>
</dbReference>
<sequence length="380" mass="43497">MIPRKSYESVLEKALKRSPVVSLLGPRQCGKTTLARMIEKKHEAVFFDLESPRDRLRLQNPQMALEILKGLVIIDEVQGMPELFEILRVLVDRSDNPATFLLLGSASPHILKNVSETLAGRTELIEMSGFDFMEIGEDNLHELWLRGGFPRSFLPRLLEDSIAWREGFVRTFLERDIPQLGINISAIAMRRFWTMLAHCHGQTLNASQLGRSLGVTDKTIRSYLDILTGTYMVCQVQPWHENIGKRQVKAPKIYFRDSGILHHLLAITDMESLMTNPRLGASWEGFAVEQIIRVLPLQDVYFWSTYSGAELDLFFFHDSKRYGIEIKFSETPKITKSMHIAIQDLDLEHLWVVYSGNHIVPVEKKITLVPLDKIETIQAV</sequence>
<evidence type="ECO:0000313" key="3">
    <source>
        <dbReference type="EMBL" id="MBG0778732.1"/>
    </source>
</evidence>
<organism evidence="3 4">
    <name type="scientific">Desulfotignum balticum</name>
    <dbReference type="NCBI Taxonomy" id="115781"/>
    <lineage>
        <taxon>Bacteria</taxon>
        <taxon>Pseudomonadati</taxon>
        <taxon>Thermodesulfobacteriota</taxon>
        <taxon>Desulfobacteria</taxon>
        <taxon>Desulfobacterales</taxon>
        <taxon>Desulfobacteraceae</taxon>
        <taxon>Desulfotignum</taxon>
    </lineage>
</organism>
<dbReference type="InterPro" id="IPR025420">
    <property type="entry name" value="DUF4143"/>
</dbReference>
<evidence type="ECO:0000259" key="1">
    <source>
        <dbReference type="Pfam" id="PF13173"/>
    </source>
</evidence>
<keyword evidence="3" id="KW-0067">ATP-binding</keyword>
<evidence type="ECO:0000313" key="4">
    <source>
        <dbReference type="Proteomes" id="UP000706172"/>
    </source>
</evidence>
<dbReference type="Pfam" id="PF13173">
    <property type="entry name" value="AAA_14"/>
    <property type="match status" value="1"/>
</dbReference>
<dbReference type="Pfam" id="PF13635">
    <property type="entry name" value="DUF4143"/>
    <property type="match status" value="1"/>
</dbReference>
<name>A0A931CSN1_9BACT</name>
<dbReference type="PANTHER" id="PTHR43566:SF2">
    <property type="entry name" value="DUF4143 DOMAIN-CONTAINING PROTEIN"/>
    <property type="match status" value="1"/>
</dbReference>
<dbReference type="SUPFAM" id="SSF52540">
    <property type="entry name" value="P-loop containing nucleoside triphosphate hydrolases"/>
    <property type="match status" value="1"/>
</dbReference>
<protein>
    <submittedName>
        <fullName evidence="3">ATP-binding protein</fullName>
    </submittedName>
</protein>
<accession>A0A931CSN1</accession>
<gene>
    <name evidence="3" type="ORF">H0S81_02240</name>
</gene>
<dbReference type="EMBL" id="JACCQK010000092">
    <property type="protein sequence ID" value="MBG0778732.1"/>
    <property type="molecule type" value="Genomic_DNA"/>
</dbReference>
<feature type="domain" description="AAA" evidence="1">
    <location>
        <begin position="18"/>
        <end position="135"/>
    </location>
</feature>